<dbReference type="EMBL" id="CADCVI010000067">
    <property type="protein sequence ID" value="CAA9462681.1"/>
    <property type="molecule type" value="Genomic_DNA"/>
</dbReference>
<accession>A0A6J4R2X2</accession>
<feature type="non-terminal residue" evidence="2">
    <location>
        <position position="332"/>
    </location>
</feature>
<organism evidence="2">
    <name type="scientific">uncultured Rubrobacteraceae bacterium</name>
    <dbReference type="NCBI Taxonomy" id="349277"/>
    <lineage>
        <taxon>Bacteria</taxon>
        <taxon>Bacillati</taxon>
        <taxon>Actinomycetota</taxon>
        <taxon>Rubrobacteria</taxon>
        <taxon>Rubrobacterales</taxon>
        <taxon>Rubrobacteraceae</taxon>
        <taxon>environmental samples</taxon>
    </lineage>
</organism>
<feature type="compositionally biased region" description="Basic and acidic residues" evidence="1">
    <location>
        <begin position="252"/>
        <end position="262"/>
    </location>
</feature>
<feature type="compositionally biased region" description="Basic and acidic residues" evidence="1">
    <location>
        <begin position="133"/>
        <end position="146"/>
    </location>
</feature>
<feature type="compositionally biased region" description="Basic and acidic residues" evidence="1">
    <location>
        <begin position="234"/>
        <end position="245"/>
    </location>
</feature>
<dbReference type="AlphaFoldDB" id="A0A6J4R2X2"/>
<reference evidence="2" key="1">
    <citation type="submission" date="2020-02" db="EMBL/GenBank/DDBJ databases">
        <authorList>
            <person name="Meier V. D."/>
        </authorList>
    </citation>
    <scope>NUCLEOTIDE SEQUENCE</scope>
    <source>
        <strain evidence="2">AVDCRST_MAG25</strain>
    </source>
</reference>
<feature type="compositionally biased region" description="Low complexity" evidence="1">
    <location>
        <begin position="223"/>
        <end position="233"/>
    </location>
</feature>
<feature type="non-terminal residue" evidence="2">
    <location>
        <position position="1"/>
    </location>
</feature>
<evidence type="ECO:0000256" key="1">
    <source>
        <dbReference type="SAM" id="MobiDB-lite"/>
    </source>
</evidence>
<gene>
    <name evidence="2" type="ORF">AVDCRST_MAG25-1093</name>
</gene>
<name>A0A6J4R2X2_9ACTN</name>
<feature type="compositionally biased region" description="Basic residues" evidence="1">
    <location>
        <begin position="205"/>
        <end position="218"/>
    </location>
</feature>
<feature type="compositionally biased region" description="Basic residues" evidence="1">
    <location>
        <begin position="304"/>
        <end position="318"/>
    </location>
</feature>
<proteinExistence type="predicted"/>
<protein>
    <submittedName>
        <fullName evidence="2">Uncharacterized protein</fullName>
    </submittedName>
</protein>
<feature type="region of interest" description="Disordered" evidence="1">
    <location>
        <begin position="66"/>
        <end position="332"/>
    </location>
</feature>
<evidence type="ECO:0000313" key="2">
    <source>
        <dbReference type="EMBL" id="CAA9462681.1"/>
    </source>
</evidence>
<sequence length="332" mass="36227">GEDREPRDRGGGAGFRLAWHPGRLRGPARGLLGRLVARRDRSGDLLGAAAPAHILGDGGLFRLDRLRAPPGPAPGGLAAGDGEGRGGVRRRDPGLHHPGLRRAPGRPVAREVRPRRHRVEPAAPHGRGGGAGRDLRPRLGPRDRPAPRRWPLILRMGRRQRPPALRSRALPLAVHPRSPGLPPGAARRPVLPSPRRATGRDPPRRRGALRRKIRRRDRGRPGLHGLPSAGALDLHGHGGLRESRSARLRAPGRPDRRPRAPRQEAWARSPRGRGPLRPGPHPRRVGLPVVPARRKLGAAASRGLPRRHLRRRDRRSARRGQVAGSHAPRKGL</sequence>
<feature type="compositionally biased region" description="Basic and acidic residues" evidence="1">
    <location>
        <begin position="82"/>
        <end position="95"/>
    </location>
</feature>